<feature type="region of interest" description="Disordered" evidence="1">
    <location>
        <begin position="415"/>
        <end position="464"/>
    </location>
</feature>
<feature type="compositionally biased region" description="Polar residues" evidence="1">
    <location>
        <begin position="346"/>
        <end position="355"/>
    </location>
</feature>
<feature type="region of interest" description="Disordered" evidence="1">
    <location>
        <begin position="509"/>
        <end position="833"/>
    </location>
</feature>
<feature type="compositionally biased region" description="Polar residues" evidence="1">
    <location>
        <begin position="690"/>
        <end position="699"/>
    </location>
</feature>
<feature type="compositionally biased region" description="Low complexity" evidence="1">
    <location>
        <begin position="707"/>
        <end position="781"/>
    </location>
</feature>
<feature type="compositionally biased region" description="Polar residues" evidence="1">
    <location>
        <begin position="807"/>
        <end position="816"/>
    </location>
</feature>
<feature type="compositionally biased region" description="Polar residues" evidence="1">
    <location>
        <begin position="557"/>
        <end position="568"/>
    </location>
</feature>
<evidence type="ECO:0000256" key="1">
    <source>
        <dbReference type="SAM" id="MobiDB-lite"/>
    </source>
</evidence>
<protein>
    <recommendedName>
        <fullName evidence="4">Proteasome subunit alpha type 1</fullName>
    </recommendedName>
</protein>
<feature type="compositionally biased region" description="Gly residues" evidence="1">
    <location>
        <begin position="198"/>
        <end position="216"/>
    </location>
</feature>
<feature type="compositionally biased region" description="Pro residues" evidence="1">
    <location>
        <begin position="7"/>
        <end position="29"/>
    </location>
</feature>
<sequence length="1115" mass="118388">MNKNPFVPQPTYTPPQPPLPPGPPPPPQPTGEYPHWPGYAAAPAQYTPQWTPPTTRPGEQNPLFANYGYGPQHQWQRQQQQQQHHHQQQPQQHYHPAPPPMTQPPPPPAAAAQYNPFQPAVTYPYPQPAPPQAMAQPQFPQPQQPMFAPHLPPQPMQIAQHQVRLGQQSSQQQPPAKRPRYDGPNANQQNMHRPQPHQGGGGMSGPGHGGRGGGPGSNQVPLGSGNRGGAGGNRGGMGGGGRGRGGGGPMNSGRGGGGMGGRSGRGGSTYNPGGPNSGRGGSTSGPMRPHGSRGHLGAGKDFHNRRGPGGSFAGGQGSGGGGGGSFRNGRNQGHSNSNRNQRHEGSTTSLVNLKESSTSSFGSSKRDEKRRTLTDFKIIGLQISELSWTWGTIPVKSSSSEGAIKTEEVAIKTEADGKTEDAAHAAQSSSHPVEVKKENVEDDSALMETNAEMSGQDGLGDDNASVTTEVANTTIDLVNASCASLDSSKDTSGFTPHSRMRIYFHTPVSADDSHSSFTFGSVPHDSRKGKRKKLDDDDGDLEDGRGPPPPPPAGDRSNSVAPSVTETAASEADWLMAAIVEGEETQKASVDGEDGDGDDAERHQVSESLEMHDRDAMSDVDNVEQSGNDPATATQKDATVTTGDPSGSKSESAPAPASGSTDVPVGAAATTQEPDVSSTSEPLQHGHNGSVDNASSSLPSAPHFTFSLSSDDNMPSDPSNSVSVDQTESEQTQTQTETQTQDQESQAQTQIETQTQTTEPSSSFLQPHTQPQHQTQPSQPSDLEHLPEPPASPMSNTFVSTSSSSTFGENMSQHSHTSSDKKHTRTPSANRISISYAGGDRRLIIDSEVCNDMKIYRAEGRIEVQMKIKPDDEGIEGILMESLSDSNNTFAPVDKLSTDPVLPPFALATSATVTLIAYLDTGKPLSEPKWLKTGDVQDWLRSMFGKSGAVSGNGWERKITVVDPDPPPTIWTVLDGWATNSLVGNGPTERQRFVKTHLSETENLLEILLRLVRGERATAFASSSTISNTSISGPLLTALDQGTAHGAQQTHVSLAVLAIFQMALEYATKAVGAEAKKEVESRVGEIIRCLPSHLTYKSLDGMFKEWKAEKKGQGR</sequence>
<feature type="compositionally biased region" description="Gly residues" evidence="1">
    <location>
        <begin position="225"/>
        <end position="267"/>
    </location>
</feature>
<dbReference type="Proteomes" id="UP001465976">
    <property type="component" value="Unassembled WGS sequence"/>
</dbReference>
<feature type="region of interest" description="Disordered" evidence="1">
    <location>
        <begin position="1"/>
        <end position="370"/>
    </location>
</feature>
<feature type="compositionally biased region" description="Low complexity" evidence="1">
    <location>
        <begin position="793"/>
        <end position="806"/>
    </location>
</feature>
<feature type="compositionally biased region" description="Polar residues" evidence="1">
    <location>
        <begin position="669"/>
        <end position="682"/>
    </location>
</feature>
<comment type="caution">
    <text evidence="2">The sequence shown here is derived from an EMBL/GenBank/DDBJ whole genome shotgun (WGS) entry which is preliminary data.</text>
</comment>
<gene>
    <name evidence="2" type="ORF">V5O48_007630</name>
</gene>
<feature type="compositionally biased region" description="Gly residues" evidence="1">
    <location>
        <begin position="307"/>
        <end position="326"/>
    </location>
</feature>
<name>A0ABR3FGK7_9AGAR</name>
<proteinExistence type="predicted"/>
<feature type="compositionally biased region" description="Polar residues" evidence="1">
    <location>
        <begin position="623"/>
        <end position="651"/>
    </location>
</feature>
<dbReference type="EMBL" id="JBAHYK010000408">
    <property type="protein sequence ID" value="KAL0574319.1"/>
    <property type="molecule type" value="Genomic_DNA"/>
</dbReference>
<evidence type="ECO:0000313" key="2">
    <source>
        <dbReference type="EMBL" id="KAL0574319.1"/>
    </source>
</evidence>
<keyword evidence="3" id="KW-1185">Reference proteome</keyword>
<feature type="compositionally biased region" description="Low complexity" evidence="1">
    <location>
        <begin position="71"/>
        <end position="95"/>
    </location>
</feature>
<evidence type="ECO:0000313" key="3">
    <source>
        <dbReference type="Proteomes" id="UP001465976"/>
    </source>
</evidence>
<feature type="compositionally biased region" description="Pro residues" evidence="1">
    <location>
        <begin position="96"/>
        <end position="109"/>
    </location>
</feature>
<feature type="compositionally biased region" description="Basic and acidic residues" evidence="1">
    <location>
        <begin position="600"/>
        <end position="617"/>
    </location>
</feature>
<evidence type="ECO:0008006" key="4">
    <source>
        <dbReference type="Google" id="ProtNLM"/>
    </source>
</evidence>
<accession>A0ABR3FGK7</accession>
<feature type="compositionally biased region" description="Low complexity" evidence="1">
    <location>
        <begin position="110"/>
        <end position="124"/>
    </location>
</feature>
<reference evidence="2 3" key="1">
    <citation type="submission" date="2024-02" db="EMBL/GenBank/DDBJ databases">
        <title>A draft genome for the cacao thread blight pathogen Marasmius crinis-equi.</title>
        <authorList>
            <person name="Cohen S.P."/>
            <person name="Baruah I.K."/>
            <person name="Amoako-Attah I."/>
            <person name="Bukari Y."/>
            <person name="Meinhardt L.W."/>
            <person name="Bailey B.A."/>
        </authorList>
    </citation>
    <scope>NUCLEOTIDE SEQUENCE [LARGE SCALE GENOMIC DNA]</scope>
    <source>
        <strain evidence="2 3">GH-76</strain>
    </source>
</reference>
<organism evidence="2 3">
    <name type="scientific">Marasmius crinis-equi</name>
    <dbReference type="NCBI Taxonomy" id="585013"/>
    <lineage>
        <taxon>Eukaryota</taxon>
        <taxon>Fungi</taxon>
        <taxon>Dikarya</taxon>
        <taxon>Basidiomycota</taxon>
        <taxon>Agaricomycotina</taxon>
        <taxon>Agaricomycetes</taxon>
        <taxon>Agaricomycetidae</taxon>
        <taxon>Agaricales</taxon>
        <taxon>Marasmiineae</taxon>
        <taxon>Marasmiaceae</taxon>
        <taxon>Marasmius</taxon>
    </lineage>
</organism>